<sequence length="153" mass="16266">MDAPQSTRGEKERVQPIHSDVLASLRTAAEGLNAAAVDDGLPAEVADGLLAAATALSKTGNHLHGQVASGLRVAGIGLRHAAKFLCTVTCYRCGLVHAEFIDCRVVFNDEPTLEEWLLKKTVVEDSTDEDDVPNIVPDSITNSINSVTDDMAK</sequence>
<gene>
    <name evidence="1" type="ORF">GUJ93_ZPchr0009g1620</name>
</gene>
<dbReference type="AlphaFoldDB" id="A0A8J5REQ0"/>
<organism evidence="1 2">
    <name type="scientific">Zizania palustris</name>
    <name type="common">Northern wild rice</name>
    <dbReference type="NCBI Taxonomy" id="103762"/>
    <lineage>
        <taxon>Eukaryota</taxon>
        <taxon>Viridiplantae</taxon>
        <taxon>Streptophyta</taxon>
        <taxon>Embryophyta</taxon>
        <taxon>Tracheophyta</taxon>
        <taxon>Spermatophyta</taxon>
        <taxon>Magnoliopsida</taxon>
        <taxon>Liliopsida</taxon>
        <taxon>Poales</taxon>
        <taxon>Poaceae</taxon>
        <taxon>BOP clade</taxon>
        <taxon>Oryzoideae</taxon>
        <taxon>Oryzeae</taxon>
        <taxon>Zizaniinae</taxon>
        <taxon>Zizania</taxon>
    </lineage>
</organism>
<proteinExistence type="predicted"/>
<reference evidence="1" key="2">
    <citation type="submission" date="2021-02" db="EMBL/GenBank/DDBJ databases">
        <authorList>
            <person name="Kimball J.A."/>
            <person name="Haas M.W."/>
            <person name="Macchietto M."/>
            <person name="Kono T."/>
            <person name="Duquette J."/>
            <person name="Shao M."/>
        </authorList>
    </citation>
    <scope>NUCLEOTIDE SEQUENCE</scope>
    <source>
        <tissue evidence="1">Fresh leaf tissue</tissue>
    </source>
</reference>
<reference evidence="1" key="1">
    <citation type="journal article" date="2021" name="bioRxiv">
        <title>Whole Genome Assembly and Annotation of Northern Wild Rice, Zizania palustris L., Supports a Whole Genome Duplication in the Zizania Genus.</title>
        <authorList>
            <person name="Haas M."/>
            <person name="Kono T."/>
            <person name="Macchietto M."/>
            <person name="Millas R."/>
            <person name="McGilp L."/>
            <person name="Shao M."/>
            <person name="Duquette J."/>
            <person name="Hirsch C.N."/>
            <person name="Kimball J."/>
        </authorList>
    </citation>
    <scope>NUCLEOTIDE SEQUENCE</scope>
    <source>
        <tissue evidence="1">Fresh leaf tissue</tissue>
    </source>
</reference>
<name>A0A8J5REQ0_ZIZPA</name>
<evidence type="ECO:0000313" key="2">
    <source>
        <dbReference type="Proteomes" id="UP000729402"/>
    </source>
</evidence>
<dbReference type="EMBL" id="JAAALK010000289">
    <property type="protein sequence ID" value="KAG8048478.1"/>
    <property type="molecule type" value="Genomic_DNA"/>
</dbReference>
<dbReference type="Proteomes" id="UP000729402">
    <property type="component" value="Unassembled WGS sequence"/>
</dbReference>
<keyword evidence="2" id="KW-1185">Reference proteome</keyword>
<protein>
    <submittedName>
        <fullName evidence="1">Uncharacterized protein</fullName>
    </submittedName>
</protein>
<comment type="caution">
    <text evidence="1">The sequence shown here is derived from an EMBL/GenBank/DDBJ whole genome shotgun (WGS) entry which is preliminary data.</text>
</comment>
<accession>A0A8J5REQ0</accession>
<dbReference type="OrthoDB" id="717112at2759"/>
<evidence type="ECO:0000313" key="1">
    <source>
        <dbReference type="EMBL" id="KAG8048478.1"/>
    </source>
</evidence>